<organism evidence="1 2">
    <name type="scientific">Acinetobacter phage Aristophanes</name>
    <dbReference type="NCBI Taxonomy" id="2759203"/>
    <lineage>
        <taxon>Viruses</taxon>
        <taxon>Duplodnaviria</taxon>
        <taxon>Heunggongvirae</taxon>
        <taxon>Uroviricota</taxon>
        <taxon>Caudoviricetes</taxon>
        <taxon>Autographivirales</taxon>
        <taxon>Autoscriptoviridae</taxon>
        <taxon>Beijerinckvirinae</taxon>
        <taxon>Aristophanesvirus</taxon>
        <taxon>Aristophanesvirus aristophanes</taxon>
    </lineage>
</organism>
<evidence type="ECO:0000313" key="1">
    <source>
        <dbReference type="EMBL" id="QNO11470.1"/>
    </source>
</evidence>
<protein>
    <submittedName>
        <fullName evidence="1">Uncharacterized protein</fullName>
    </submittedName>
</protein>
<accession>A0A7G9VYQ5</accession>
<sequence length="74" mass="8374">MVEDKAVKLKEKIKGVDLDVVENDLRIVIDTVETLNKDNTSSKADNIQRGVNDARKVLGIFSAIRSIFRVFKKK</sequence>
<dbReference type="Proteomes" id="UP000516232">
    <property type="component" value="Segment"/>
</dbReference>
<reference evidence="1 2" key="1">
    <citation type="submission" date="2020-07" db="EMBL/GenBank/DDBJ databases">
        <authorList>
            <person name="Shneider M.M."/>
            <person name="Timoshina O.V."/>
            <person name="Evseev P.V."/>
            <person name="Shelenkov A.A."/>
            <person name="Mikhailova Y.V."/>
            <person name="Yanushevich Y."/>
            <person name="Shagin D.A."/>
            <person name="Miroshnikov K.A."/>
        </authorList>
    </citation>
    <scope>NUCLEOTIDE SEQUENCE [LARGE SCALE GENOMIC DNA]</scope>
</reference>
<keyword evidence="2" id="KW-1185">Reference proteome</keyword>
<name>A0A7G9VYQ5_BPACA</name>
<evidence type="ECO:0000313" key="2">
    <source>
        <dbReference type="Proteomes" id="UP000516232"/>
    </source>
</evidence>
<gene>
    <name evidence="1" type="ORF">Aristophanes_00046</name>
</gene>
<organismHost>
    <name type="scientific">Acinetobacter baumannii</name>
    <dbReference type="NCBI Taxonomy" id="470"/>
</organismHost>
<dbReference type="EMBL" id="MT783706">
    <property type="protein sequence ID" value="QNO11470.1"/>
    <property type="molecule type" value="Genomic_DNA"/>
</dbReference>
<proteinExistence type="predicted"/>